<protein>
    <submittedName>
        <fullName evidence="2">Glycosyltransferase family 4 protein</fullName>
    </submittedName>
</protein>
<dbReference type="PANTHER" id="PTHR12526">
    <property type="entry name" value="GLYCOSYLTRANSFERASE"/>
    <property type="match status" value="1"/>
</dbReference>
<sequence>MPRDLPTPYRPHVLFAAYQTGRGSNGGMESATQIFEALAGECDWTLLTNRETARTARWRAGGARVIVQPLSDTRPRPLRALQLGLWSLRLRALARGSGPAPVSVLHSNDIRAAQALMPVARNSGLPLLHTIRDTKCPGEAYGPQWRRLARQATGIVTLSRDMAAMVSAALPEAAGKLTTVNSLVDLERFRPAPDRAALKTELGLSPDELSVGIVAGVFAKKGQLEFLSEVAPGLVAAQPRIRIHLLGDFDPVGNGYARACAAAVERAGIGGHVRFHGFSDRVAEWTAAFDIVVVPSVREGLARCMIEAMACGVPVVSTEVCSAREMLEETGAGRVVQQGDAAGMAAALQDLAADPEACARAGSTGRAAAERLFSLGTLAERWRTLYSAGGEKT</sequence>
<feature type="domain" description="Glycosyltransferase subfamily 4-like N-terminal" evidence="1">
    <location>
        <begin position="30"/>
        <end position="168"/>
    </location>
</feature>
<dbReference type="SUPFAM" id="SSF53756">
    <property type="entry name" value="UDP-Glycosyltransferase/glycogen phosphorylase"/>
    <property type="match status" value="1"/>
</dbReference>
<dbReference type="InterPro" id="IPR028098">
    <property type="entry name" value="Glyco_trans_4-like_N"/>
</dbReference>
<dbReference type="Pfam" id="PF13579">
    <property type="entry name" value="Glyco_trans_4_4"/>
    <property type="match status" value="1"/>
</dbReference>
<dbReference type="CDD" id="cd03801">
    <property type="entry name" value="GT4_PimA-like"/>
    <property type="match status" value="1"/>
</dbReference>
<dbReference type="GO" id="GO:0016757">
    <property type="term" value="F:glycosyltransferase activity"/>
    <property type="evidence" value="ECO:0007669"/>
    <property type="project" value="UniProtKB-ARBA"/>
</dbReference>
<dbReference type="Proteomes" id="UP000675940">
    <property type="component" value="Unassembled WGS sequence"/>
</dbReference>
<reference evidence="2" key="1">
    <citation type="submission" date="2021-03" db="EMBL/GenBank/DDBJ databases">
        <title>Sagittula salina sp. nov. strain M10.9X isolated from the marine waste.</title>
        <authorList>
            <person name="Satari L."/>
            <person name="Molina-Menor E."/>
            <person name="Vidal-Verdu A."/>
            <person name="Pascual J."/>
            <person name="Pereto J."/>
            <person name="Porcar M."/>
        </authorList>
    </citation>
    <scope>NUCLEOTIDE SEQUENCE</scope>
    <source>
        <strain evidence="2">M10.9X</strain>
    </source>
</reference>
<dbReference type="EMBL" id="JAGISH010000013">
    <property type="protein sequence ID" value="MBP0484466.1"/>
    <property type="molecule type" value="Genomic_DNA"/>
</dbReference>
<proteinExistence type="predicted"/>
<dbReference type="Pfam" id="PF13692">
    <property type="entry name" value="Glyco_trans_1_4"/>
    <property type="match status" value="1"/>
</dbReference>
<organism evidence="2 3">
    <name type="scientific">Sagittula salina</name>
    <dbReference type="NCBI Taxonomy" id="2820268"/>
    <lineage>
        <taxon>Bacteria</taxon>
        <taxon>Pseudomonadati</taxon>
        <taxon>Pseudomonadota</taxon>
        <taxon>Alphaproteobacteria</taxon>
        <taxon>Rhodobacterales</taxon>
        <taxon>Roseobacteraceae</taxon>
        <taxon>Sagittula</taxon>
    </lineage>
</organism>
<name>A0A940MMY6_9RHOB</name>
<evidence type="ECO:0000259" key="1">
    <source>
        <dbReference type="Pfam" id="PF13579"/>
    </source>
</evidence>
<keyword evidence="3" id="KW-1185">Reference proteome</keyword>
<dbReference type="PANTHER" id="PTHR12526:SF636">
    <property type="entry name" value="BLL3647 PROTEIN"/>
    <property type="match status" value="1"/>
</dbReference>
<accession>A0A940MMY6</accession>
<dbReference type="AlphaFoldDB" id="A0A940MMY6"/>
<dbReference type="Gene3D" id="3.40.50.2000">
    <property type="entry name" value="Glycogen Phosphorylase B"/>
    <property type="match status" value="2"/>
</dbReference>
<evidence type="ECO:0000313" key="3">
    <source>
        <dbReference type="Proteomes" id="UP000675940"/>
    </source>
</evidence>
<comment type="caution">
    <text evidence="2">The sequence shown here is derived from an EMBL/GenBank/DDBJ whole genome shotgun (WGS) entry which is preliminary data.</text>
</comment>
<evidence type="ECO:0000313" key="2">
    <source>
        <dbReference type="EMBL" id="MBP0484466.1"/>
    </source>
</evidence>
<dbReference type="RefSeq" id="WP_209362866.1">
    <property type="nucleotide sequence ID" value="NZ_JAGISH010000013.1"/>
</dbReference>
<gene>
    <name evidence="2" type="ORF">J5474_18505</name>
</gene>